<proteinExistence type="predicted"/>
<organism evidence="1 2">
    <name type="scientific">Faecalicoccus pleomorphus</name>
    <dbReference type="NCBI Taxonomy" id="1323"/>
    <lineage>
        <taxon>Bacteria</taxon>
        <taxon>Bacillati</taxon>
        <taxon>Bacillota</taxon>
        <taxon>Erysipelotrichia</taxon>
        <taxon>Erysipelotrichales</taxon>
        <taxon>Erysipelotrichaceae</taxon>
        <taxon>Faecalicoccus</taxon>
    </lineage>
</organism>
<dbReference type="AlphaFoldDB" id="A0A3E3E0Z5"/>
<dbReference type="SUPFAM" id="SSF103084">
    <property type="entry name" value="Holliday junction resolvase RusA"/>
    <property type="match status" value="1"/>
</dbReference>
<accession>A0A3E3E0Z5</accession>
<dbReference type="Pfam" id="PF05866">
    <property type="entry name" value="RusA"/>
    <property type="match status" value="1"/>
</dbReference>
<dbReference type="GO" id="GO:0000287">
    <property type="term" value="F:magnesium ion binding"/>
    <property type="evidence" value="ECO:0007669"/>
    <property type="project" value="InterPro"/>
</dbReference>
<dbReference type="RefSeq" id="WP_117446793.1">
    <property type="nucleotide sequence ID" value="NZ_JBFBOW010000001.1"/>
</dbReference>
<reference evidence="1 2" key="1">
    <citation type="submission" date="2018-08" db="EMBL/GenBank/DDBJ databases">
        <title>A genome reference for cultivated species of the human gut microbiota.</title>
        <authorList>
            <person name="Zou Y."/>
            <person name="Xue W."/>
            <person name="Luo G."/>
        </authorList>
    </citation>
    <scope>NUCLEOTIDE SEQUENCE [LARGE SCALE GENOMIC DNA]</scope>
    <source>
        <strain evidence="1 2">TF08-11</strain>
    </source>
</reference>
<dbReference type="Gene3D" id="3.30.1330.70">
    <property type="entry name" value="Holliday junction resolvase RusA"/>
    <property type="match status" value="1"/>
</dbReference>
<comment type="caution">
    <text evidence="1">The sequence shown here is derived from an EMBL/GenBank/DDBJ whole genome shotgun (WGS) entry which is preliminary data.</text>
</comment>
<dbReference type="Proteomes" id="UP000260721">
    <property type="component" value="Unassembled WGS sequence"/>
</dbReference>
<evidence type="ECO:0000313" key="2">
    <source>
        <dbReference type="Proteomes" id="UP000260721"/>
    </source>
</evidence>
<dbReference type="EMBL" id="QUSK01000021">
    <property type="protein sequence ID" value="RGD74849.1"/>
    <property type="molecule type" value="Genomic_DNA"/>
</dbReference>
<sequence>MNVYFEIPGEPAGKGRPRFTRNGHTYTPKETVSYENLVKILFRQNFPQVIPSENRLKVVIDAYFTIPKSYSKKKKKLAYDALISPTKKPDCDNIAKIILDALNGIAYKDDKQVVKLQVNKYYSEQPCVIVQIKDF</sequence>
<evidence type="ECO:0000313" key="1">
    <source>
        <dbReference type="EMBL" id="RGD74849.1"/>
    </source>
</evidence>
<gene>
    <name evidence="1" type="ORF">DXC78_09430</name>
</gene>
<dbReference type="InterPro" id="IPR036614">
    <property type="entry name" value="RusA-like_sf"/>
</dbReference>
<dbReference type="InterPro" id="IPR008822">
    <property type="entry name" value="Endonuclease_RusA-like"/>
</dbReference>
<dbReference type="GO" id="GO:0006281">
    <property type="term" value="P:DNA repair"/>
    <property type="evidence" value="ECO:0007669"/>
    <property type="project" value="InterPro"/>
</dbReference>
<dbReference type="GO" id="GO:0006310">
    <property type="term" value="P:DNA recombination"/>
    <property type="evidence" value="ECO:0007669"/>
    <property type="project" value="InterPro"/>
</dbReference>
<name>A0A3E3E0Z5_9FIRM</name>
<protein>
    <submittedName>
        <fullName evidence="1">RusA family crossover junction endodeoxyribonuclease</fullName>
    </submittedName>
</protein>